<dbReference type="Proteomes" id="UP000799767">
    <property type="component" value="Unassembled WGS sequence"/>
</dbReference>
<name>A0A6A6PTP3_9PEZI</name>
<keyword evidence="3" id="KW-1185">Reference proteome</keyword>
<dbReference type="EMBL" id="MU001636">
    <property type="protein sequence ID" value="KAF2482833.1"/>
    <property type="molecule type" value="Genomic_DNA"/>
</dbReference>
<feature type="region of interest" description="Disordered" evidence="1">
    <location>
        <begin position="169"/>
        <end position="216"/>
    </location>
</feature>
<gene>
    <name evidence="2" type="ORF">BDY17DRAFT_335266</name>
</gene>
<feature type="region of interest" description="Disordered" evidence="1">
    <location>
        <begin position="1"/>
        <end position="21"/>
    </location>
</feature>
<dbReference type="AlphaFoldDB" id="A0A6A6PTP3"/>
<organism evidence="2 3">
    <name type="scientific">Neohortaea acidophila</name>
    <dbReference type="NCBI Taxonomy" id="245834"/>
    <lineage>
        <taxon>Eukaryota</taxon>
        <taxon>Fungi</taxon>
        <taxon>Dikarya</taxon>
        <taxon>Ascomycota</taxon>
        <taxon>Pezizomycotina</taxon>
        <taxon>Dothideomycetes</taxon>
        <taxon>Dothideomycetidae</taxon>
        <taxon>Mycosphaerellales</taxon>
        <taxon>Teratosphaeriaceae</taxon>
        <taxon>Neohortaea</taxon>
    </lineage>
</organism>
<feature type="compositionally biased region" description="Polar residues" evidence="1">
    <location>
        <begin position="10"/>
        <end position="21"/>
    </location>
</feature>
<dbReference type="GeneID" id="54478928"/>
<accession>A0A6A6PTP3</accession>
<feature type="compositionally biased region" description="Basic and acidic residues" evidence="1">
    <location>
        <begin position="170"/>
        <end position="192"/>
    </location>
</feature>
<evidence type="ECO:0000313" key="3">
    <source>
        <dbReference type="Proteomes" id="UP000799767"/>
    </source>
</evidence>
<sequence length="216" mass="23571">MRGRSEEVNQRWNTSPSSGGQTIVTYSHGQSRLLDVLPHLHGAEWTGRCHEKILSPFHSVVRLPRLPTAAHLPATLVNSLPEHAKSRAVRLSLRPNAELANVGVRPTPWASRSILTASVLSVKGMRSRAMAPRCQCSLYGTPFPTKGSSVQTLCGYVHPDVVDMVPGEAQQRHGEDRSGCHETSEGLKRDDLTGGQRVESFKSTSSPDTEEKTACD</sequence>
<protein>
    <submittedName>
        <fullName evidence="2">Uncharacterized protein</fullName>
    </submittedName>
</protein>
<proteinExistence type="predicted"/>
<evidence type="ECO:0000256" key="1">
    <source>
        <dbReference type="SAM" id="MobiDB-lite"/>
    </source>
</evidence>
<dbReference type="RefSeq" id="XP_033589403.1">
    <property type="nucleotide sequence ID" value="XM_033737926.1"/>
</dbReference>
<evidence type="ECO:0000313" key="2">
    <source>
        <dbReference type="EMBL" id="KAF2482833.1"/>
    </source>
</evidence>
<reference evidence="2" key="1">
    <citation type="journal article" date="2020" name="Stud. Mycol.">
        <title>101 Dothideomycetes genomes: a test case for predicting lifestyles and emergence of pathogens.</title>
        <authorList>
            <person name="Haridas S."/>
            <person name="Albert R."/>
            <person name="Binder M."/>
            <person name="Bloem J."/>
            <person name="Labutti K."/>
            <person name="Salamov A."/>
            <person name="Andreopoulos B."/>
            <person name="Baker S."/>
            <person name="Barry K."/>
            <person name="Bills G."/>
            <person name="Bluhm B."/>
            <person name="Cannon C."/>
            <person name="Castanera R."/>
            <person name="Culley D."/>
            <person name="Daum C."/>
            <person name="Ezra D."/>
            <person name="Gonzalez J."/>
            <person name="Henrissat B."/>
            <person name="Kuo A."/>
            <person name="Liang C."/>
            <person name="Lipzen A."/>
            <person name="Lutzoni F."/>
            <person name="Magnuson J."/>
            <person name="Mondo S."/>
            <person name="Nolan M."/>
            <person name="Ohm R."/>
            <person name="Pangilinan J."/>
            <person name="Park H.-J."/>
            <person name="Ramirez L."/>
            <person name="Alfaro M."/>
            <person name="Sun H."/>
            <person name="Tritt A."/>
            <person name="Yoshinaga Y."/>
            <person name="Zwiers L.-H."/>
            <person name="Turgeon B."/>
            <person name="Goodwin S."/>
            <person name="Spatafora J."/>
            <person name="Crous P."/>
            <person name="Grigoriev I."/>
        </authorList>
    </citation>
    <scope>NUCLEOTIDE SEQUENCE</scope>
    <source>
        <strain evidence="2">CBS 113389</strain>
    </source>
</reference>